<dbReference type="AlphaFoldDB" id="A0A8S3XB14"/>
<protein>
    <submittedName>
        <fullName evidence="2">(apollo) hypothetical protein</fullName>
    </submittedName>
</protein>
<keyword evidence="1" id="KW-0175">Coiled coil</keyword>
<dbReference type="Proteomes" id="UP000691718">
    <property type="component" value="Unassembled WGS sequence"/>
</dbReference>
<evidence type="ECO:0000313" key="2">
    <source>
        <dbReference type="EMBL" id="CAG5014536.1"/>
    </source>
</evidence>
<name>A0A8S3XB14_PARAO</name>
<sequence length="116" mass="13764">MVYEYDLEKIECEIQDTEEQMKELETKGHREENLRIESDERNGQNVEKQMAFEHLFNLRIVLHESRRTKLVHPCEILLYVAFGYGFVALSQCFHEVLPGDGQVQFFLGKLFDLLRL</sequence>
<evidence type="ECO:0000256" key="1">
    <source>
        <dbReference type="SAM" id="Coils"/>
    </source>
</evidence>
<dbReference type="EMBL" id="CAJQZP010001062">
    <property type="protein sequence ID" value="CAG5014536.1"/>
    <property type="molecule type" value="Genomic_DNA"/>
</dbReference>
<gene>
    <name evidence="2" type="ORF">PAPOLLO_LOCUS16172</name>
</gene>
<dbReference type="OrthoDB" id="10608085at2759"/>
<reference evidence="2" key="1">
    <citation type="submission" date="2021-04" db="EMBL/GenBank/DDBJ databases">
        <authorList>
            <person name="Tunstrom K."/>
        </authorList>
    </citation>
    <scope>NUCLEOTIDE SEQUENCE</scope>
</reference>
<proteinExistence type="predicted"/>
<comment type="caution">
    <text evidence="2">The sequence shown here is derived from an EMBL/GenBank/DDBJ whole genome shotgun (WGS) entry which is preliminary data.</text>
</comment>
<organism evidence="2 3">
    <name type="scientific">Parnassius apollo</name>
    <name type="common">Apollo butterfly</name>
    <name type="synonym">Papilio apollo</name>
    <dbReference type="NCBI Taxonomy" id="110799"/>
    <lineage>
        <taxon>Eukaryota</taxon>
        <taxon>Metazoa</taxon>
        <taxon>Ecdysozoa</taxon>
        <taxon>Arthropoda</taxon>
        <taxon>Hexapoda</taxon>
        <taxon>Insecta</taxon>
        <taxon>Pterygota</taxon>
        <taxon>Neoptera</taxon>
        <taxon>Endopterygota</taxon>
        <taxon>Lepidoptera</taxon>
        <taxon>Glossata</taxon>
        <taxon>Ditrysia</taxon>
        <taxon>Papilionoidea</taxon>
        <taxon>Papilionidae</taxon>
        <taxon>Parnassiinae</taxon>
        <taxon>Parnassini</taxon>
        <taxon>Parnassius</taxon>
        <taxon>Parnassius</taxon>
    </lineage>
</organism>
<evidence type="ECO:0000313" key="3">
    <source>
        <dbReference type="Proteomes" id="UP000691718"/>
    </source>
</evidence>
<feature type="coiled-coil region" evidence="1">
    <location>
        <begin position="7"/>
        <end position="34"/>
    </location>
</feature>
<keyword evidence="3" id="KW-1185">Reference proteome</keyword>
<accession>A0A8S3XB14</accession>